<comment type="caution">
    <text evidence="2">The sequence shown here is derived from an EMBL/GenBank/DDBJ whole genome shotgun (WGS) entry which is preliminary data.</text>
</comment>
<keyword evidence="1" id="KW-0732">Signal</keyword>
<name>A0ABQ3EPL4_9HYPH</name>
<keyword evidence="3" id="KW-1185">Reference proteome</keyword>
<protein>
    <recommendedName>
        <fullName evidence="4">Lipoprotein</fullName>
    </recommendedName>
</protein>
<dbReference type="PANTHER" id="PTHR37625">
    <property type="entry name" value="OUTER MEMBRANE LIPOPROTEIN-RELATED"/>
    <property type="match status" value="1"/>
</dbReference>
<proteinExistence type="predicted"/>
<sequence length="170" mass="18732">MMRYLLFVAMTFLSACASREPTSPVPESLTLIAGPDINQTDDVANPVVVRVYQLSNRTEFDAANFWQIYNNDSADLAAVTLDKQLFAPLYPQEHRPVMIDLQPTTKYLGAFAEFANYRGQLFSTTVPVTPKSFKENIAVTVNASGIAIGYLGKDYEAPEEAEINPADGSE</sequence>
<evidence type="ECO:0000313" key="2">
    <source>
        <dbReference type="EMBL" id="GHB50147.1"/>
    </source>
</evidence>
<dbReference type="InterPro" id="IPR017734">
    <property type="entry name" value="T6SS_SciN"/>
</dbReference>
<evidence type="ECO:0008006" key="4">
    <source>
        <dbReference type="Google" id="ProtNLM"/>
    </source>
</evidence>
<dbReference type="NCBIfam" id="TIGR03352">
    <property type="entry name" value="VI_chp_3"/>
    <property type="match status" value="1"/>
</dbReference>
<gene>
    <name evidence="2" type="ORF">GCM10007094_44270</name>
</gene>
<evidence type="ECO:0000313" key="3">
    <source>
        <dbReference type="Proteomes" id="UP000637980"/>
    </source>
</evidence>
<dbReference type="EMBL" id="BMXE01000013">
    <property type="protein sequence ID" value="GHB50147.1"/>
    <property type="molecule type" value="Genomic_DNA"/>
</dbReference>
<reference evidence="3" key="1">
    <citation type="journal article" date="2019" name="Int. J. Syst. Evol. Microbiol.">
        <title>The Global Catalogue of Microorganisms (GCM) 10K type strain sequencing project: providing services to taxonomists for standard genome sequencing and annotation.</title>
        <authorList>
            <consortium name="The Broad Institute Genomics Platform"/>
            <consortium name="The Broad Institute Genome Sequencing Center for Infectious Disease"/>
            <person name="Wu L."/>
            <person name="Ma J."/>
        </authorList>
    </citation>
    <scope>NUCLEOTIDE SEQUENCE [LARGE SCALE GENOMIC DNA]</scope>
    <source>
        <strain evidence="3">KCTC 12861</strain>
    </source>
</reference>
<dbReference type="Gene3D" id="2.60.40.4150">
    <property type="entry name" value="Type VI secretion system, lipoprotein SciN"/>
    <property type="match status" value="1"/>
</dbReference>
<dbReference type="Pfam" id="PF12790">
    <property type="entry name" value="T6SS-SciN"/>
    <property type="match status" value="1"/>
</dbReference>
<feature type="signal peptide" evidence="1">
    <location>
        <begin position="1"/>
        <end position="17"/>
    </location>
</feature>
<dbReference type="Proteomes" id="UP000637980">
    <property type="component" value="Unassembled WGS sequence"/>
</dbReference>
<feature type="chain" id="PRO_5046853346" description="Lipoprotein" evidence="1">
    <location>
        <begin position="18"/>
        <end position="170"/>
    </location>
</feature>
<evidence type="ECO:0000256" key="1">
    <source>
        <dbReference type="SAM" id="SignalP"/>
    </source>
</evidence>
<organism evidence="2 3">
    <name type="scientific">Pseudovibrio japonicus</name>
    <dbReference type="NCBI Taxonomy" id="366534"/>
    <lineage>
        <taxon>Bacteria</taxon>
        <taxon>Pseudomonadati</taxon>
        <taxon>Pseudomonadota</taxon>
        <taxon>Alphaproteobacteria</taxon>
        <taxon>Hyphomicrobiales</taxon>
        <taxon>Stappiaceae</taxon>
        <taxon>Pseudovibrio</taxon>
    </lineage>
</organism>
<dbReference type="InterPro" id="IPR038706">
    <property type="entry name" value="Type_VI_SciN-like_sf"/>
</dbReference>
<dbReference type="PROSITE" id="PS51257">
    <property type="entry name" value="PROKAR_LIPOPROTEIN"/>
    <property type="match status" value="1"/>
</dbReference>
<accession>A0ABQ3EPL4</accession>
<dbReference type="PANTHER" id="PTHR37625:SF4">
    <property type="entry name" value="OUTER MEMBRANE LIPOPROTEIN"/>
    <property type="match status" value="1"/>
</dbReference>